<organism evidence="1 2">
    <name type="scientific">Polyplax serrata</name>
    <name type="common">Common mouse louse</name>
    <dbReference type="NCBI Taxonomy" id="468196"/>
    <lineage>
        <taxon>Eukaryota</taxon>
        <taxon>Metazoa</taxon>
        <taxon>Ecdysozoa</taxon>
        <taxon>Arthropoda</taxon>
        <taxon>Hexapoda</taxon>
        <taxon>Insecta</taxon>
        <taxon>Pterygota</taxon>
        <taxon>Neoptera</taxon>
        <taxon>Paraneoptera</taxon>
        <taxon>Psocodea</taxon>
        <taxon>Troctomorpha</taxon>
        <taxon>Phthiraptera</taxon>
        <taxon>Anoplura</taxon>
        <taxon>Polyplacidae</taxon>
        <taxon>Polyplax</taxon>
    </lineage>
</organism>
<sequence length="141" mass="16626">MAWNYFSRSLKAKERKFSNKRNGAEEEFSNPFKSRREICRTGNLSKIEPFSTDTTDSFNREFLEGLRNKKEFHQMVRRTKGGTNERTDGRMDEWLNGWMDGWMDGWIPIINKSEPELRALQLSKKFIEVNLRPEISLTAGE</sequence>
<accession>A0AAN8NRX3</accession>
<name>A0AAN8NRX3_POLSC</name>
<comment type="caution">
    <text evidence="1">The sequence shown here is derived from an EMBL/GenBank/DDBJ whole genome shotgun (WGS) entry which is preliminary data.</text>
</comment>
<reference evidence="1 2" key="1">
    <citation type="submission" date="2023-10" db="EMBL/GenBank/DDBJ databases">
        <title>Genomes of two closely related lineages of the louse Polyplax serrata with different host specificities.</title>
        <authorList>
            <person name="Martinu J."/>
            <person name="Tarabai H."/>
            <person name="Stefka J."/>
            <person name="Hypsa V."/>
        </authorList>
    </citation>
    <scope>NUCLEOTIDE SEQUENCE [LARGE SCALE GENOMIC DNA]</scope>
    <source>
        <strain evidence="1">HR10_N</strain>
    </source>
</reference>
<dbReference type="AlphaFoldDB" id="A0AAN8NRX3"/>
<dbReference type="Proteomes" id="UP001372834">
    <property type="component" value="Unassembled WGS sequence"/>
</dbReference>
<dbReference type="EMBL" id="JAWJWE010000040">
    <property type="protein sequence ID" value="KAK6619476.1"/>
    <property type="molecule type" value="Genomic_DNA"/>
</dbReference>
<evidence type="ECO:0000313" key="2">
    <source>
        <dbReference type="Proteomes" id="UP001372834"/>
    </source>
</evidence>
<evidence type="ECO:0000313" key="1">
    <source>
        <dbReference type="EMBL" id="KAK6619476.1"/>
    </source>
</evidence>
<protein>
    <submittedName>
        <fullName evidence="1">Uncharacterized protein</fullName>
    </submittedName>
</protein>
<proteinExistence type="predicted"/>
<gene>
    <name evidence="1" type="ORF">RUM43_012233</name>
</gene>